<evidence type="ECO:0008006" key="3">
    <source>
        <dbReference type="Google" id="ProtNLM"/>
    </source>
</evidence>
<sequence length="224" mass="23587">MRALVLPSPLLPALAYVELADALTRAGWSARVAVADLGEGEGAGDLVERWAGEVGLSDVLVAHSNAGYLAPLVRETAGLDVPLVAMDAALPPAEGRYALAPPALRDMLTALADADGLLPPWTRWWPSGALDDVVPADRLAELDAACPRLPVAYVDEVFQAPKGWATRPSAYLAFGQTYAEEIEAVRSWGWPVRVLEGAHLHHLQAPDEVAAAVVALAAPFVPPG</sequence>
<dbReference type="AlphaFoldDB" id="A0A5P8FR64"/>
<evidence type="ECO:0000313" key="1">
    <source>
        <dbReference type="EMBL" id="QFQ31454.2"/>
    </source>
</evidence>
<proteinExistence type="predicted"/>
<dbReference type="Proteomes" id="UP000271708">
    <property type="component" value="Chromosome"/>
</dbReference>
<dbReference type="EMBL" id="CP044548">
    <property type="protein sequence ID" value="QFQ31454.2"/>
    <property type="molecule type" value="Genomic_DNA"/>
</dbReference>
<organism evidence="1 2">
    <name type="scientific">Janibacter melonis</name>
    <dbReference type="NCBI Taxonomy" id="262209"/>
    <lineage>
        <taxon>Bacteria</taxon>
        <taxon>Bacillati</taxon>
        <taxon>Actinomycetota</taxon>
        <taxon>Actinomycetes</taxon>
        <taxon>Micrococcales</taxon>
        <taxon>Intrasporangiaceae</taxon>
        <taxon>Janibacter</taxon>
    </lineage>
</organism>
<evidence type="ECO:0000313" key="2">
    <source>
        <dbReference type="Proteomes" id="UP000271708"/>
    </source>
</evidence>
<dbReference type="KEGG" id="jme:EEW87_015650"/>
<dbReference type="RefSeq" id="WP_148041615.1">
    <property type="nucleotide sequence ID" value="NZ_CP044548.2"/>
</dbReference>
<dbReference type="GeneID" id="59162624"/>
<accession>A0A5P8FR64</accession>
<protein>
    <recommendedName>
        <fullName evidence="3">Alpha/beta hydrolase</fullName>
    </recommendedName>
</protein>
<name>A0A5P8FR64_9MICO</name>
<gene>
    <name evidence="1" type="ORF">EEW87_015650</name>
</gene>
<reference evidence="1 2" key="1">
    <citation type="submission" date="2019-09" db="EMBL/GenBank/DDBJ databases">
        <title>Complete Genome Sequence of Janibacter melonis M714 with both human health impact and industrial applications.</title>
        <authorList>
            <person name="Jin M."/>
            <person name="Zhao Q.R."/>
        </authorList>
    </citation>
    <scope>NUCLEOTIDE SEQUENCE [LARGE SCALE GENOMIC DNA]</scope>
    <source>
        <strain evidence="1 2">M714</strain>
    </source>
</reference>